<evidence type="ECO:0000313" key="3">
    <source>
        <dbReference type="EMBL" id="CDP05201.1"/>
    </source>
</evidence>
<feature type="compositionally biased region" description="Polar residues" evidence="1">
    <location>
        <begin position="45"/>
        <end position="57"/>
    </location>
</feature>
<evidence type="ECO:0000256" key="1">
    <source>
        <dbReference type="SAM" id="MobiDB-lite"/>
    </source>
</evidence>
<dbReference type="InterPro" id="IPR006598">
    <property type="entry name" value="CAP10"/>
</dbReference>
<evidence type="ECO:0000259" key="2">
    <source>
        <dbReference type="SMART" id="SM00672"/>
    </source>
</evidence>
<evidence type="ECO:0000313" key="4">
    <source>
        <dbReference type="Proteomes" id="UP000295252"/>
    </source>
</evidence>
<dbReference type="PhylomeDB" id="A0A068U9R4"/>
<protein>
    <recommendedName>
        <fullName evidence="2">Glycosyl transferase CAP10 domain-containing protein</fullName>
    </recommendedName>
</protein>
<organism evidence="3 4">
    <name type="scientific">Coffea canephora</name>
    <name type="common">Robusta coffee</name>
    <dbReference type="NCBI Taxonomy" id="49390"/>
    <lineage>
        <taxon>Eukaryota</taxon>
        <taxon>Viridiplantae</taxon>
        <taxon>Streptophyta</taxon>
        <taxon>Embryophyta</taxon>
        <taxon>Tracheophyta</taxon>
        <taxon>Spermatophyta</taxon>
        <taxon>Magnoliopsida</taxon>
        <taxon>eudicotyledons</taxon>
        <taxon>Gunneridae</taxon>
        <taxon>Pentapetalae</taxon>
        <taxon>asterids</taxon>
        <taxon>lamiids</taxon>
        <taxon>Gentianales</taxon>
        <taxon>Rubiaceae</taxon>
        <taxon>Ixoroideae</taxon>
        <taxon>Gardenieae complex</taxon>
        <taxon>Bertiereae - Coffeeae clade</taxon>
        <taxon>Coffeeae</taxon>
        <taxon>Coffea</taxon>
    </lineage>
</organism>
<dbReference type="FunCoup" id="A0A068U9R4">
    <property type="interactions" value="1195"/>
</dbReference>
<dbReference type="PANTHER" id="PTHR12203:SF99">
    <property type="entry name" value="OS04G0534100 PROTEIN"/>
    <property type="match status" value="1"/>
</dbReference>
<keyword evidence="4" id="KW-1185">Reference proteome</keyword>
<feature type="domain" description="Glycosyl transferase CAP10" evidence="2">
    <location>
        <begin position="182"/>
        <end position="447"/>
    </location>
</feature>
<reference evidence="4" key="1">
    <citation type="journal article" date="2014" name="Science">
        <title>The coffee genome provides insight into the convergent evolution of caffeine biosynthesis.</title>
        <authorList>
            <person name="Denoeud F."/>
            <person name="Carretero-Paulet L."/>
            <person name="Dereeper A."/>
            <person name="Droc G."/>
            <person name="Guyot R."/>
            <person name="Pietrella M."/>
            <person name="Zheng C."/>
            <person name="Alberti A."/>
            <person name="Anthony F."/>
            <person name="Aprea G."/>
            <person name="Aury J.M."/>
            <person name="Bento P."/>
            <person name="Bernard M."/>
            <person name="Bocs S."/>
            <person name="Campa C."/>
            <person name="Cenci A."/>
            <person name="Combes M.C."/>
            <person name="Crouzillat D."/>
            <person name="Da Silva C."/>
            <person name="Daddiego L."/>
            <person name="De Bellis F."/>
            <person name="Dussert S."/>
            <person name="Garsmeur O."/>
            <person name="Gayraud T."/>
            <person name="Guignon V."/>
            <person name="Jahn K."/>
            <person name="Jamilloux V."/>
            <person name="Joet T."/>
            <person name="Labadie K."/>
            <person name="Lan T."/>
            <person name="Leclercq J."/>
            <person name="Lepelley M."/>
            <person name="Leroy T."/>
            <person name="Li L.T."/>
            <person name="Librado P."/>
            <person name="Lopez L."/>
            <person name="Munoz A."/>
            <person name="Noel B."/>
            <person name="Pallavicini A."/>
            <person name="Perrotta G."/>
            <person name="Poncet V."/>
            <person name="Pot D."/>
            <person name="Priyono X."/>
            <person name="Rigoreau M."/>
            <person name="Rouard M."/>
            <person name="Rozas J."/>
            <person name="Tranchant-Dubreuil C."/>
            <person name="VanBuren R."/>
            <person name="Zhang Q."/>
            <person name="Andrade A.C."/>
            <person name="Argout X."/>
            <person name="Bertrand B."/>
            <person name="de Kochko A."/>
            <person name="Graziosi G."/>
            <person name="Henry R.J."/>
            <person name="Jayarama X."/>
            <person name="Ming R."/>
            <person name="Nagai C."/>
            <person name="Rounsley S."/>
            <person name="Sankoff D."/>
            <person name="Giuliano G."/>
            <person name="Albert V.A."/>
            <person name="Wincker P."/>
            <person name="Lashermes P."/>
        </authorList>
    </citation>
    <scope>NUCLEOTIDE SEQUENCE [LARGE SCALE GENOMIC DNA]</scope>
    <source>
        <strain evidence="4">cv. DH200-94</strain>
    </source>
</reference>
<accession>A0A068U9R4</accession>
<feature type="region of interest" description="Disordered" evidence="1">
    <location>
        <begin position="45"/>
        <end position="66"/>
    </location>
</feature>
<dbReference type="AlphaFoldDB" id="A0A068U9R4"/>
<dbReference type="OMA" id="SEAPCIM"/>
<gene>
    <name evidence="3" type="ORF">GSCOC_T00020165001</name>
</gene>
<dbReference type="Pfam" id="PF05686">
    <property type="entry name" value="Glyco_transf_90"/>
    <property type="match status" value="1"/>
</dbReference>
<dbReference type="InterPro" id="IPR051091">
    <property type="entry name" value="O-Glucosyltr/Glycosyltrsf_90"/>
</dbReference>
<dbReference type="Proteomes" id="UP000295252">
    <property type="component" value="Chromosome IV"/>
</dbReference>
<sequence>MREPGLGKNNMGRSSVAILFLVLLCIGAFLTTHLLDSSSNLIPGSSRQGSTFSAKTSKTPEEPLNRSNKLEFQLNCSLGDETRICLGSYYPSKFMLQNPDPSSSTPQSMCPDYFRWIHEDLSPWRETGITEEMVRMAGRTANFRVVVVNGTAYLETFDRSFQTRDVFSQWGILQLLRRYPGKIPDLDLMFDCDDSPVVRKEFHRGPDAPPPPPVFRYCKDDATLDIVFPDWSFWGWAEIDTRPWAPLLKEMKDGNERSKWKDRKPYAYWKGNPHVAEGRVDLLKCNVSDKEDWNARLYVQDWNKEQEQGYKESVLADQCVHRHGSIILCSLSRQFIQLYKIYIEGSAWSVSQKNILACDSVTLLVKPQYHEFFSRGLMPLQHYWPIRADDKCRSIKYAVEWGNDNEKQAEEIGKAGSSFVQEELKMDYVYDYMFHLLSQYAKLLKYKPSIPPKAIELCSESMACPAQALEKKFMMESMVGGPSSEAPCIMPPPYDPAALHSILEEKQNSIQLVEEWEKQHGDEIPKIRLHASVPEAHCITQSKQSFPLNPLL</sequence>
<dbReference type="OrthoDB" id="202415at2759"/>
<dbReference type="SMART" id="SM00672">
    <property type="entry name" value="CAP10"/>
    <property type="match status" value="1"/>
</dbReference>
<dbReference type="PANTHER" id="PTHR12203">
    <property type="entry name" value="KDEL LYS-ASP-GLU-LEU CONTAINING - RELATED"/>
    <property type="match status" value="1"/>
</dbReference>
<name>A0A068U9R4_COFCA</name>
<dbReference type="EMBL" id="HG739099">
    <property type="protein sequence ID" value="CDP05201.1"/>
    <property type="molecule type" value="Genomic_DNA"/>
</dbReference>
<dbReference type="STRING" id="49390.A0A068U9R4"/>
<proteinExistence type="predicted"/>
<dbReference type="Gramene" id="CDP05201">
    <property type="protein sequence ID" value="CDP05201"/>
    <property type="gene ID" value="GSCOC_T00020165001"/>
</dbReference>
<dbReference type="InParanoid" id="A0A068U9R4"/>